<dbReference type="PANTHER" id="PTHR35797">
    <property type="entry name" value="PROTEASE-RELATED"/>
    <property type="match status" value="1"/>
</dbReference>
<feature type="domain" description="CAAX prenyl protease 2/Lysostaphin resistance protein A-like" evidence="2">
    <location>
        <begin position="131"/>
        <end position="238"/>
    </location>
</feature>
<reference evidence="3" key="2">
    <citation type="journal article" date="2020" name="Microorganisms">
        <title>Osmotic Adaptation and Compatible Solute Biosynthesis of Phototrophic Bacteria as Revealed from Genome Analyses.</title>
        <authorList>
            <person name="Imhoff J.F."/>
            <person name="Rahn T."/>
            <person name="Kunzel S."/>
            <person name="Keller A."/>
            <person name="Neulinger S.C."/>
        </authorList>
    </citation>
    <scope>NUCLEOTIDE SEQUENCE</scope>
    <source>
        <strain evidence="3">DSM 11080</strain>
    </source>
</reference>
<dbReference type="GO" id="GO:0004175">
    <property type="term" value="F:endopeptidase activity"/>
    <property type="evidence" value="ECO:0007669"/>
    <property type="project" value="UniProtKB-ARBA"/>
</dbReference>
<gene>
    <name evidence="3" type="ORF">CKO40_22515</name>
</gene>
<dbReference type="Proteomes" id="UP001296776">
    <property type="component" value="Unassembled WGS sequence"/>
</dbReference>
<proteinExistence type="predicted"/>
<feature type="transmembrane region" description="Helical" evidence="1">
    <location>
        <begin position="250"/>
        <end position="266"/>
    </location>
</feature>
<feature type="transmembrane region" description="Helical" evidence="1">
    <location>
        <begin position="48"/>
        <end position="67"/>
    </location>
</feature>
<sequence length="282" mass="32483">MRKRVFETSDISSLYQPKKFFVLDFILTWVPLWTAVVGLSAGWFEFDYLFMGVAGMSAVPIALYMFYSSRNKALIRDFWARVLRPDLISPRWWLVLLLFVPAVMSVAVLLSTMFGGSLEQFVPSERLVTAPLAMIVLVLVFGPLPEELGWHGYGIDSLRSRMNGFWTSMVFGMIWPIWHIPMFFIENSYQQALLAMPVPLFFYLFGMIPQAVIMNWIYWHTGRSVLSAIILHFMINFVGEGFQITQQSKSIAGVLFFAAAAVIIYVDKDTFWRKRCAYKLQS</sequence>
<dbReference type="AlphaFoldDB" id="A0AAJ0U8E5"/>
<dbReference type="PANTHER" id="PTHR35797:SF1">
    <property type="entry name" value="PROTEASE"/>
    <property type="match status" value="1"/>
</dbReference>
<accession>A0AAJ0U8E5</accession>
<name>A0AAJ0U8E5_9GAMM</name>
<dbReference type="InterPro" id="IPR042150">
    <property type="entry name" value="MmRce1-like"/>
</dbReference>
<dbReference type="Pfam" id="PF02517">
    <property type="entry name" value="Rce1-like"/>
    <property type="match status" value="1"/>
</dbReference>
<keyword evidence="4" id="KW-1185">Reference proteome</keyword>
<evidence type="ECO:0000313" key="4">
    <source>
        <dbReference type="Proteomes" id="UP001296776"/>
    </source>
</evidence>
<dbReference type="EMBL" id="NRSJ01000073">
    <property type="protein sequence ID" value="MBK1707229.1"/>
    <property type="molecule type" value="Genomic_DNA"/>
</dbReference>
<feature type="transmembrane region" description="Helical" evidence="1">
    <location>
        <begin position="225"/>
        <end position="244"/>
    </location>
</feature>
<feature type="transmembrane region" description="Helical" evidence="1">
    <location>
        <begin position="92"/>
        <end position="115"/>
    </location>
</feature>
<dbReference type="InterPro" id="IPR003675">
    <property type="entry name" value="Rce1/LyrA-like_dom"/>
</dbReference>
<organism evidence="3 4">
    <name type="scientific">Halochromatium glycolicum</name>
    <dbReference type="NCBI Taxonomy" id="85075"/>
    <lineage>
        <taxon>Bacteria</taxon>
        <taxon>Pseudomonadati</taxon>
        <taxon>Pseudomonadota</taxon>
        <taxon>Gammaproteobacteria</taxon>
        <taxon>Chromatiales</taxon>
        <taxon>Chromatiaceae</taxon>
        <taxon>Halochromatium</taxon>
    </lineage>
</organism>
<dbReference type="GO" id="GO:0080120">
    <property type="term" value="P:CAAX-box protein maturation"/>
    <property type="evidence" value="ECO:0007669"/>
    <property type="project" value="UniProtKB-ARBA"/>
</dbReference>
<feature type="transmembrane region" description="Helical" evidence="1">
    <location>
        <begin position="21"/>
        <end position="42"/>
    </location>
</feature>
<keyword evidence="1" id="KW-1133">Transmembrane helix</keyword>
<evidence type="ECO:0000256" key="1">
    <source>
        <dbReference type="SAM" id="Phobius"/>
    </source>
</evidence>
<evidence type="ECO:0000259" key="2">
    <source>
        <dbReference type="Pfam" id="PF02517"/>
    </source>
</evidence>
<comment type="caution">
    <text evidence="3">The sequence shown here is derived from an EMBL/GenBank/DDBJ whole genome shotgun (WGS) entry which is preliminary data.</text>
</comment>
<dbReference type="RefSeq" id="WP_200348712.1">
    <property type="nucleotide sequence ID" value="NZ_NRSJ01000073.1"/>
</dbReference>
<evidence type="ECO:0000313" key="3">
    <source>
        <dbReference type="EMBL" id="MBK1707229.1"/>
    </source>
</evidence>
<reference evidence="3" key="1">
    <citation type="submission" date="2017-08" db="EMBL/GenBank/DDBJ databases">
        <authorList>
            <person name="Imhoff J.F."/>
            <person name="Rahn T."/>
            <person name="Kuenzel S."/>
            <person name="Neulinger S.C."/>
        </authorList>
    </citation>
    <scope>NUCLEOTIDE SEQUENCE</scope>
    <source>
        <strain evidence="3">DSM 11080</strain>
    </source>
</reference>
<feature type="transmembrane region" description="Helical" evidence="1">
    <location>
        <begin position="127"/>
        <end position="144"/>
    </location>
</feature>
<protein>
    <recommendedName>
        <fullName evidence="2">CAAX prenyl protease 2/Lysostaphin resistance protein A-like domain-containing protein</fullName>
    </recommendedName>
</protein>
<feature type="transmembrane region" description="Helical" evidence="1">
    <location>
        <begin position="200"/>
        <end position="218"/>
    </location>
</feature>
<keyword evidence="1" id="KW-0472">Membrane</keyword>
<keyword evidence="1" id="KW-0812">Transmembrane</keyword>
<feature type="transmembrane region" description="Helical" evidence="1">
    <location>
        <begin position="165"/>
        <end position="185"/>
    </location>
</feature>